<name>A0A2T6SUZ1_HELPX</name>
<evidence type="ECO:0000256" key="2">
    <source>
        <dbReference type="ARBA" id="ARBA00005046"/>
    </source>
</evidence>
<dbReference type="InterPro" id="IPR038987">
    <property type="entry name" value="MoeA-like"/>
</dbReference>
<dbReference type="NCBIfam" id="TIGR00177">
    <property type="entry name" value="molyb_syn"/>
    <property type="match status" value="1"/>
</dbReference>
<dbReference type="Gene3D" id="2.170.190.11">
    <property type="entry name" value="Molybdopterin biosynthesis moea protein, domain 3"/>
    <property type="match status" value="1"/>
</dbReference>
<reference evidence="8 9" key="1">
    <citation type="submission" date="2018-01" db="EMBL/GenBank/DDBJ databases">
        <title>Helicobacter pylori genome-wide association study shows promise for predicting gastric cancer risk.</title>
        <authorList>
            <person name="Berthenet E."/>
            <person name="Yahara K."/>
            <person name="Thorell K."/>
            <person name="Pascoe B."/>
            <person name="Meric G."/>
            <person name="Mikhail J.M."/>
            <person name="Engstrand L."/>
            <person name="Enroth H."/>
            <person name="Burette A."/>
            <person name="Megraud F."/>
            <person name="Atherton J."/>
            <person name="Smith S."/>
            <person name="Wilkinson T.S."/>
            <person name="Hitchings M.D."/>
            <person name="Falush D."/>
            <person name="Sheppard S.K."/>
        </authorList>
    </citation>
    <scope>NUCLEOTIDE SEQUENCE [LARGE SCALE GENOMIC DNA]</scope>
    <source>
        <strain evidence="8 9">462</strain>
    </source>
</reference>
<evidence type="ECO:0000256" key="3">
    <source>
        <dbReference type="ARBA" id="ARBA00010763"/>
    </source>
</evidence>
<comment type="catalytic activity">
    <reaction evidence="5">
        <text>adenylyl-molybdopterin + molybdate = Mo-molybdopterin + AMP + H(+)</text>
        <dbReference type="Rhea" id="RHEA:35047"/>
        <dbReference type="ChEBI" id="CHEBI:15378"/>
        <dbReference type="ChEBI" id="CHEBI:36264"/>
        <dbReference type="ChEBI" id="CHEBI:62727"/>
        <dbReference type="ChEBI" id="CHEBI:71302"/>
        <dbReference type="ChEBI" id="CHEBI:456215"/>
        <dbReference type="EC" id="2.10.1.1"/>
    </reaction>
</comment>
<organism evidence="8 9">
    <name type="scientific">Helicobacter pylori</name>
    <name type="common">Campylobacter pylori</name>
    <dbReference type="NCBI Taxonomy" id="210"/>
    <lineage>
        <taxon>Bacteria</taxon>
        <taxon>Pseudomonadati</taxon>
        <taxon>Campylobacterota</taxon>
        <taxon>Epsilonproteobacteria</taxon>
        <taxon>Campylobacterales</taxon>
        <taxon>Helicobacteraceae</taxon>
        <taxon>Helicobacter</taxon>
    </lineage>
</organism>
<keyword evidence="6" id="KW-0500">Molybdenum</keyword>
<dbReference type="UniPathway" id="UPA00344"/>
<dbReference type="SUPFAM" id="SSF63882">
    <property type="entry name" value="MoeA N-terminal region -like"/>
    <property type="match status" value="1"/>
</dbReference>
<dbReference type="InterPro" id="IPR036135">
    <property type="entry name" value="MoeA_linker/N_sf"/>
</dbReference>
<dbReference type="GO" id="GO:0006777">
    <property type="term" value="P:Mo-molybdopterin cofactor biosynthetic process"/>
    <property type="evidence" value="ECO:0007669"/>
    <property type="project" value="UniProtKB-UniRule"/>
</dbReference>
<evidence type="ECO:0000256" key="5">
    <source>
        <dbReference type="ARBA" id="ARBA00047317"/>
    </source>
</evidence>
<dbReference type="InterPro" id="IPR036688">
    <property type="entry name" value="MoeA_C_domain_IV_sf"/>
</dbReference>
<dbReference type="InterPro" id="IPR001453">
    <property type="entry name" value="MoaB/Mog_dom"/>
</dbReference>
<dbReference type="SUPFAM" id="SSF53218">
    <property type="entry name" value="Molybdenum cofactor biosynthesis proteins"/>
    <property type="match status" value="1"/>
</dbReference>
<evidence type="ECO:0000259" key="7">
    <source>
        <dbReference type="SMART" id="SM00852"/>
    </source>
</evidence>
<evidence type="ECO:0000313" key="9">
    <source>
        <dbReference type="Proteomes" id="UP000244660"/>
    </source>
</evidence>
<keyword evidence="6 8" id="KW-0808">Transferase</keyword>
<evidence type="ECO:0000256" key="4">
    <source>
        <dbReference type="ARBA" id="ARBA00023150"/>
    </source>
</evidence>
<feature type="domain" description="MoaB/Mog" evidence="7">
    <location>
        <begin position="175"/>
        <end position="309"/>
    </location>
</feature>
<comment type="similarity">
    <text evidence="3 6">Belongs to the MoeA family.</text>
</comment>
<dbReference type="GO" id="GO:0046872">
    <property type="term" value="F:metal ion binding"/>
    <property type="evidence" value="ECO:0007669"/>
    <property type="project" value="UniProtKB-UniRule"/>
</dbReference>
<sequence>MISFKEALKIHSNIPLKPLEVEVVSLFESAGRILAEDIICVHALPKFNQSAMDGYGFKMQDLGQKTQIIQHIFAGDDVSALEVKENECVKIMTGAMVPKGIETIVPIECMLESHKDFALAPKDFKIHANIRQKGENASLNSVLVPKNTRLNYGHIALIASQGFKEIKAFRKLKIALFSSGDELVPLGQNALECQVYDVNSVGVFNMLKNYNTHFLGVLKDDKNLQLKILELQGYDVILSSAGVSVGDKDFFKDALKERNALFYYEKVNLKPGKPVTLAQLNQSIIIGLPGNPLSCLVVLRVLILPLLERLSLNKDFKLKPFKAQINAPLKLNNKRTHLILGNYSNHQFIPYNNNRYESGAIQALAQVDSIALIDEGVGLVQGEIEILRFEN</sequence>
<dbReference type="PANTHER" id="PTHR10192">
    <property type="entry name" value="MOLYBDOPTERIN BIOSYNTHESIS PROTEIN"/>
    <property type="match status" value="1"/>
</dbReference>
<dbReference type="InterPro" id="IPR008284">
    <property type="entry name" value="MoCF_biosynth_CS"/>
</dbReference>
<dbReference type="Pfam" id="PF00994">
    <property type="entry name" value="MoCF_biosynth"/>
    <property type="match status" value="1"/>
</dbReference>
<protein>
    <recommendedName>
        <fullName evidence="6">Molybdopterin molybdenumtransferase</fullName>
        <ecNumber evidence="6">2.10.1.1</ecNumber>
    </recommendedName>
</protein>
<dbReference type="Gene3D" id="3.90.105.10">
    <property type="entry name" value="Molybdopterin biosynthesis moea protein, domain 2"/>
    <property type="match status" value="1"/>
</dbReference>
<dbReference type="GO" id="GO:0005829">
    <property type="term" value="C:cytosol"/>
    <property type="evidence" value="ECO:0007669"/>
    <property type="project" value="TreeGrafter"/>
</dbReference>
<dbReference type="Pfam" id="PF03453">
    <property type="entry name" value="MoeA_N"/>
    <property type="match status" value="1"/>
</dbReference>
<dbReference type="EC" id="2.10.1.1" evidence="6"/>
<dbReference type="Gene3D" id="2.40.340.10">
    <property type="entry name" value="MoeA, C-terminal, domain IV"/>
    <property type="match status" value="1"/>
</dbReference>
<comment type="function">
    <text evidence="1 6">Catalyzes the insertion of molybdate into adenylated molybdopterin with the concomitant release of AMP.</text>
</comment>
<dbReference type="CDD" id="cd00887">
    <property type="entry name" value="MoeA"/>
    <property type="match status" value="1"/>
</dbReference>
<accession>A0A2T6SUZ1</accession>
<keyword evidence="6" id="KW-0460">Magnesium</keyword>
<dbReference type="PROSITE" id="PS01079">
    <property type="entry name" value="MOCF_BIOSYNTHESIS_2"/>
    <property type="match status" value="1"/>
</dbReference>
<dbReference type="RefSeq" id="WP_108273777.1">
    <property type="nucleotide sequence ID" value="NZ_QBQB01000113.1"/>
</dbReference>
<evidence type="ECO:0000256" key="6">
    <source>
        <dbReference type="RuleBase" id="RU365090"/>
    </source>
</evidence>
<dbReference type="Proteomes" id="UP000244660">
    <property type="component" value="Unassembled WGS sequence"/>
</dbReference>
<gene>
    <name evidence="8" type="ORF">C2R92_03215</name>
</gene>
<dbReference type="AlphaFoldDB" id="A0A2T6SUZ1"/>
<comment type="cofactor">
    <cofactor evidence="6">
        <name>Mg(2+)</name>
        <dbReference type="ChEBI" id="CHEBI:18420"/>
    </cofactor>
</comment>
<proteinExistence type="inferred from homology"/>
<evidence type="ECO:0000256" key="1">
    <source>
        <dbReference type="ARBA" id="ARBA00002901"/>
    </source>
</evidence>
<dbReference type="PANTHER" id="PTHR10192:SF5">
    <property type="entry name" value="GEPHYRIN"/>
    <property type="match status" value="1"/>
</dbReference>
<dbReference type="InterPro" id="IPR036425">
    <property type="entry name" value="MoaB/Mog-like_dom_sf"/>
</dbReference>
<dbReference type="Gene3D" id="3.40.980.10">
    <property type="entry name" value="MoaB/Mog-like domain"/>
    <property type="match status" value="1"/>
</dbReference>
<dbReference type="EMBL" id="QBQB01000113">
    <property type="protein sequence ID" value="PUD41323.1"/>
    <property type="molecule type" value="Genomic_DNA"/>
</dbReference>
<keyword evidence="6" id="KW-0479">Metal-binding</keyword>
<evidence type="ECO:0000313" key="8">
    <source>
        <dbReference type="EMBL" id="PUD41323.1"/>
    </source>
</evidence>
<comment type="caution">
    <text evidence="8">The sequence shown here is derived from an EMBL/GenBank/DDBJ whole genome shotgun (WGS) entry which is preliminary data.</text>
</comment>
<keyword evidence="4 6" id="KW-0501">Molybdenum cofactor biosynthesis</keyword>
<dbReference type="GO" id="GO:0061599">
    <property type="term" value="F:molybdopterin molybdotransferase activity"/>
    <property type="evidence" value="ECO:0007669"/>
    <property type="project" value="UniProtKB-UniRule"/>
</dbReference>
<dbReference type="SMART" id="SM00852">
    <property type="entry name" value="MoCF_biosynth"/>
    <property type="match status" value="1"/>
</dbReference>
<comment type="pathway">
    <text evidence="2 6">Cofactor biosynthesis; molybdopterin biosynthesis.</text>
</comment>
<dbReference type="InterPro" id="IPR005110">
    <property type="entry name" value="MoeA_linker/N"/>
</dbReference>